<evidence type="ECO:0000313" key="3">
    <source>
        <dbReference type="EMBL" id="RXF68522.1"/>
    </source>
</evidence>
<dbReference type="AlphaFoldDB" id="A0A4V1KHV6"/>
<dbReference type="PRINTS" id="PR00313">
    <property type="entry name" value="CABNDNGRPT"/>
</dbReference>
<dbReference type="Proteomes" id="UP000289708">
    <property type="component" value="Unassembled WGS sequence"/>
</dbReference>
<sequence>MPTITGTSSSETLSGKDKDDLILGLGGDDTLNGRGGGDTLVGGFGDDELIGGKGADVFRYNEREFGDDVVTDFGKGDKINLKGLNVSEFSQLEPFLSDTPDGVLIDLQFGGDNESILIEGLSLDQLSGKNFIFNTSGRDLVVEGQTTWNDVLFGAGGDDKISGLSGDDSLSGGGREDTLIGGFGDDALYGGKGADVFRYDEREFGDDVVEDFGEGDRIDLKALNIAQFSQLEPFLSDTPDGVLIDLQFGGDNESILIRDVSLDELSGADFIFNASSRNLTVTGQTTWNDMLFGGKGDDELSGLSGDDSLSGGAGKDTLIGGFGDDAFYGGSGGDVFRYDEREFGDDAIEDFGKGDRIDLKAFNLAQFSQLEPFLSDTPDGVLIDLQFGGDNESILIRDVSLDELSGKQFIFNTSDRDLSVEGQTTWNDVLFGAGGDDKISGFSGDDSLSGGAGEDTLIGGFGDDAFYGGSGGDVFRYDEREFGDDAIEDFGKGDKIDLRFLNVSEFSQLDPYLTNTSEGVLIDLQFGGDNESILVRDVSIDELSSKDFIFNTSTRDLVVEGQTTWNDVLFGGGGDDRLSGFTGNDELNGGAGNDTLIGGGGEDVLRGGAGADTFRFDDLPSFGPSVDRIIGYSATDDRIEIDDAVFGGLSGGPLSGEAFRVGTVALDSSDRFIYDKSTGALYFDVDGMGGAAQKQIAAFDPGTSLSAGEFEVV</sequence>
<dbReference type="EMBL" id="RYFI01000025">
    <property type="protein sequence ID" value="RXF68522.1"/>
    <property type="molecule type" value="Genomic_DNA"/>
</dbReference>
<dbReference type="Pfam" id="PF00353">
    <property type="entry name" value="HemolysinCabind"/>
    <property type="match status" value="5"/>
</dbReference>
<dbReference type="OrthoDB" id="8019836at2"/>
<keyword evidence="2" id="KW-0964">Secreted</keyword>
<keyword evidence="4" id="KW-1185">Reference proteome</keyword>
<name>A0A4V1KHV6_9HYPH</name>
<reference evidence="3 4" key="1">
    <citation type="submission" date="2018-12" db="EMBL/GenBank/DDBJ databases">
        <title>bacterium Hansschlegelia zhihuaiae S113.</title>
        <authorList>
            <person name="He J."/>
        </authorList>
    </citation>
    <scope>NUCLEOTIDE SEQUENCE [LARGE SCALE GENOMIC DNA]</scope>
    <source>
        <strain evidence="3 4">S 113</strain>
    </source>
</reference>
<dbReference type="PROSITE" id="PS00330">
    <property type="entry name" value="HEMOLYSIN_CALCIUM"/>
    <property type="match status" value="11"/>
</dbReference>
<evidence type="ECO:0000313" key="4">
    <source>
        <dbReference type="Proteomes" id="UP000289708"/>
    </source>
</evidence>
<dbReference type="GO" id="GO:0005509">
    <property type="term" value="F:calcium ion binding"/>
    <property type="evidence" value="ECO:0007669"/>
    <property type="project" value="InterPro"/>
</dbReference>
<comment type="caution">
    <text evidence="3">The sequence shown here is derived from an EMBL/GenBank/DDBJ whole genome shotgun (WGS) entry which is preliminary data.</text>
</comment>
<protein>
    <recommendedName>
        <fullName evidence="5">Calcium-binding protein</fullName>
    </recommendedName>
</protein>
<dbReference type="InterPro" id="IPR011049">
    <property type="entry name" value="Serralysin-like_metalloprot_C"/>
</dbReference>
<evidence type="ECO:0000256" key="2">
    <source>
        <dbReference type="ARBA" id="ARBA00022525"/>
    </source>
</evidence>
<comment type="subcellular location">
    <subcellularLocation>
        <location evidence="1">Secreted</location>
    </subcellularLocation>
</comment>
<evidence type="ECO:0000256" key="1">
    <source>
        <dbReference type="ARBA" id="ARBA00004613"/>
    </source>
</evidence>
<gene>
    <name evidence="3" type="ORF">EK403_19710</name>
</gene>
<dbReference type="RefSeq" id="WP_128779171.1">
    <property type="nucleotide sequence ID" value="NZ_RYFI01000025.1"/>
</dbReference>
<accession>A0A4V1KHV6</accession>
<dbReference type="InterPro" id="IPR050557">
    <property type="entry name" value="RTX_toxin/Mannuronan_C5-epim"/>
</dbReference>
<proteinExistence type="predicted"/>
<organism evidence="3 4">
    <name type="scientific">Hansschlegelia zhihuaiae</name>
    <dbReference type="NCBI Taxonomy" id="405005"/>
    <lineage>
        <taxon>Bacteria</taxon>
        <taxon>Pseudomonadati</taxon>
        <taxon>Pseudomonadota</taxon>
        <taxon>Alphaproteobacteria</taxon>
        <taxon>Hyphomicrobiales</taxon>
        <taxon>Methylopilaceae</taxon>
        <taxon>Hansschlegelia</taxon>
    </lineage>
</organism>
<dbReference type="InterPro" id="IPR001343">
    <property type="entry name" value="Hemolysn_Ca-bd"/>
</dbReference>
<dbReference type="PANTHER" id="PTHR38340">
    <property type="entry name" value="S-LAYER PROTEIN"/>
    <property type="match status" value="1"/>
</dbReference>
<dbReference type="PANTHER" id="PTHR38340:SF1">
    <property type="entry name" value="S-LAYER PROTEIN"/>
    <property type="match status" value="1"/>
</dbReference>
<dbReference type="Gene3D" id="2.150.10.10">
    <property type="entry name" value="Serralysin-like metalloprotease, C-terminal"/>
    <property type="match status" value="3"/>
</dbReference>
<dbReference type="SUPFAM" id="SSF51120">
    <property type="entry name" value="beta-Roll"/>
    <property type="match status" value="5"/>
</dbReference>
<dbReference type="GO" id="GO:0005576">
    <property type="term" value="C:extracellular region"/>
    <property type="evidence" value="ECO:0007669"/>
    <property type="project" value="UniProtKB-SubCell"/>
</dbReference>
<evidence type="ECO:0008006" key="5">
    <source>
        <dbReference type="Google" id="ProtNLM"/>
    </source>
</evidence>
<dbReference type="InterPro" id="IPR018511">
    <property type="entry name" value="Hemolysin-typ_Ca-bd_CS"/>
</dbReference>